<dbReference type="GO" id="GO:0004340">
    <property type="term" value="F:glucokinase activity"/>
    <property type="evidence" value="ECO:0007669"/>
    <property type="project" value="InterPro"/>
</dbReference>
<evidence type="ECO:0000256" key="1">
    <source>
        <dbReference type="ARBA" id="ARBA00022679"/>
    </source>
</evidence>
<evidence type="ECO:0008006" key="4">
    <source>
        <dbReference type="Google" id="ProtNLM"/>
    </source>
</evidence>
<feature type="non-terminal residue" evidence="3">
    <location>
        <position position="47"/>
    </location>
</feature>
<dbReference type="Gene3D" id="3.30.420.40">
    <property type="match status" value="1"/>
</dbReference>
<keyword evidence="1" id="KW-0808">Transferase</keyword>
<gene>
    <name evidence="3" type="ORF">S01H1_05098</name>
</gene>
<evidence type="ECO:0000256" key="2">
    <source>
        <dbReference type="ARBA" id="ARBA00022777"/>
    </source>
</evidence>
<sequence length="47" mass="5096">MLLAGDIGGTKTNLGIYSIEKGPREPLIETTFPSAHYSSLEALVKEF</sequence>
<accession>X0S6G7</accession>
<dbReference type="AlphaFoldDB" id="X0S6G7"/>
<evidence type="ECO:0000313" key="3">
    <source>
        <dbReference type="EMBL" id="GAF70826.1"/>
    </source>
</evidence>
<dbReference type="Pfam" id="PF02685">
    <property type="entry name" value="Glucokinase"/>
    <property type="match status" value="1"/>
</dbReference>
<name>X0S6G7_9ZZZZ</name>
<dbReference type="EMBL" id="BARS01002657">
    <property type="protein sequence ID" value="GAF70826.1"/>
    <property type="molecule type" value="Genomic_DNA"/>
</dbReference>
<dbReference type="GO" id="GO:0005524">
    <property type="term" value="F:ATP binding"/>
    <property type="evidence" value="ECO:0007669"/>
    <property type="project" value="InterPro"/>
</dbReference>
<comment type="caution">
    <text evidence="3">The sequence shown here is derived from an EMBL/GenBank/DDBJ whole genome shotgun (WGS) entry which is preliminary data.</text>
</comment>
<dbReference type="InterPro" id="IPR003836">
    <property type="entry name" value="Glucokinase"/>
</dbReference>
<keyword evidence="2" id="KW-0418">Kinase</keyword>
<organism evidence="3">
    <name type="scientific">marine sediment metagenome</name>
    <dbReference type="NCBI Taxonomy" id="412755"/>
    <lineage>
        <taxon>unclassified sequences</taxon>
        <taxon>metagenomes</taxon>
        <taxon>ecological metagenomes</taxon>
    </lineage>
</organism>
<reference evidence="3" key="1">
    <citation type="journal article" date="2014" name="Front. Microbiol.">
        <title>High frequency of phylogenetically diverse reductive dehalogenase-homologous genes in deep subseafloor sedimentary metagenomes.</title>
        <authorList>
            <person name="Kawai M."/>
            <person name="Futagami T."/>
            <person name="Toyoda A."/>
            <person name="Takaki Y."/>
            <person name="Nishi S."/>
            <person name="Hori S."/>
            <person name="Arai W."/>
            <person name="Tsubouchi T."/>
            <person name="Morono Y."/>
            <person name="Uchiyama I."/>
            <person name="Ito T."/>
            <person name="Fujiyama A."/>
            <person name="Inagaki F."/>
            <person name="Takami H."/>
        </authorList>
    </citation>
    <scope>NUCLEOTIDE SEQUENCE</scope>
    <source>
        <strain evidence="3">Expedition CK06-06</strain>
    </source>
</reference>
<dbReference type="GO" id="GO:0005536">
    <property type="term" value="F:D-glucose binding"/>
    <property type="evidence" value="ECO:0007669"/>
    <property type="project" value="InterPro"/>
</dbReference>
<dbReference type="GO" id="GO:0006096">
    <property type="term" value="P:glycolytic process"/>
    <property type="evidence" value="ECO:0007669"/>
    <property type="project" value="InterPro"/>
</dbReference>
<protein>
    <recommendedName>
        <fullName evidence="4">Glucokinase</fullName>
    </recommendedName>
</protein>
<proteinExistence type="predicted"/>